<feature type="compositionally biased region" description="Basic and acidic residues" evidence="2">
    <location>
        <begin position="82"/>
        <end position="97"/>
    </location>
</feature>
<evidence type="ECO:0000259" key="3">
    <source>
        <dbReference type="Pfam" id="PF05532"/>
    </source>
</evidence>
<evidence type="ECO:0000256" key="1">
    <source>
        <dbReference type="ARBA" id="ARBA00009129"/>
    </source>
</evidence>
<dbReference type="PANTHER" id="PTHR40460">
    <property type="entry name" value="CHROMOSOME 1, WHOLE GENOME SHOTGUN SEQUENCE"/>
    <property type="match status" value="1"/>
</dbReference>
<feature type="domain" description="CsbD-like" evidence="3">
    <location>
        <begin position="5"/>
        <end position="52"/>
    </location>
</feature>
<dbReference type="PANTHER" id="PTHR40460:SF1">
    <property type="entry name" value="CSBD-LIKE DOMAIN-CONTAINING PROTEIN"/>
    <property type="match status" value="1"/>
</dbReference>
<dbReference type="Pfam" id="PF05532">
    <property type="entry name" value="CsbD"/>
    <property type="match status" value="1"/>
</dbReference>
<name>A0A9P6Z258_9FUNG</name>
<dbReference type="EMBL" id="JAANIU010000991">
    <property type="protein sequence ID" value="KAG1569131.1"/>
    <property type="molecule type" value="Genomic_DNA"/>
</dbReference>
<comment type="similarity">
    <text evidence="1">Belongs to the UPF0337 (CsbD) family.</text>
</comment>
<dbReference type="Gene3D" id="1.10.1470.10">
    <property type="entry name" value="YjbJ"/>
    <property type="match status" value="1"/>
</dbReference>
<organism evidence="4 5">
    <name type="scientific">Rhizopus delemar</name>
    <dbReference type="NCBI Taxonomy" id="936053"/>
    <lineage>
        <taxon>Eukaryota</taxon>
        <taxon>Fungi</taxon>
        <taxon>Fungi incertae sedis</taxon>
        <taxon>Mucoromycota</taxon>
        <taxon>Mucoromycotina</taxon>
        <taxon>Mucoromycetes</taxon>
        <taxon>Mucorales</taxon>
        <taxon>Mucorineae</taxon>
        <taxon>Rhizopodaceae</taxon>
        <taxon>Rhizopus</taxon>
    </lineage>
</organism>
<proteinExistence type="inferred from homology"/>
<feature type="compositionally biased region" description="Polar residues" evidence="2">
    <location>
        <begin position="68"/>
        <end position="78"/>
    </location>
</feature>
<dbReference type="AlphaFoldDB" id="A0A9P6Z258"/>
<gene>
    <name evidence="4" type="ORF">G6F50_006662</name>
</gene>
<reference evidence="4 5" key="1">
    <citation type="journal article" date="2020" name="Microb. Genom.">
        <title>Genetic diversity of clinical and environmental Mucorales isolates obtained from an investigation of mucormycosis cases among solid organ transplant recipients.</title>
        <authorList>
            <person name="Nguyen M.H."/>
            <person name="Kaul D."/>
            <person name="Muto C."/>
            <person name="Cheng S.J."/>
            <person name="Richter R.A."/>
            <person name="Bruno V.M."/>
            <person name="Liu G."/>
            <person name="Beyhan S."/>
            <person name="Sundermann A.J."/>
            <person name="Mounaud S."/>
            <person name="Pasculle A.W."/>
            <person name="Nierman W.C."/>
            <person name="Driscoll E."/>
            <person name="Cumbie R."/>
            <person name="Clancy C.J."/>
            <person name="Dupont C.L."/>
        </authorList>
    </citation>
    <scope>NUCLEOTIDE SEQUENCE [LARGE SCALE GENOMIC DNA]</scope>
    <source>
        <strain evidence="4 5">GL24</strain>
    </source>
</reference>
<protein>
    <recommendedName>
        <fullName evidence="3">CsbD-like domain-containing protein</fullName>
    </recommendedName>
</protein>
<dbReference type="InterPro" id="IPR008462">
    <property type="entry name" value="CsbD"/>
</dbReference>
<evidence type="ECO:0000313" key="4">
    <source>
        <dbReference type="EMBL" id="KAG1569131.1"/>
    </source>
</evidence>
<evidence type="ECO:0000256" key="2">
    <source>
        <dbReference type="SAM" id="MobiDB-lite"/>
    </source>
</evidence>
<evidence type="ECO:0000313" key="5">
    <source>
        <dbReference type="Proteomes" id="UP000740926"/>
    </source>
</evidence>
<sequence length="97" mass="10182">MNPSRTEGKKDQMSGNIKETMGGMMGNDRMESEGQAQRGAGTVQEGAANITGYMQGLGKQASGAMKDTYNSLTGNTSGEAGGKTKEKMGEAQKKWNA</sequence>
<dbReference type="InterPro" id="IPR036629">
    <property type="entry name" value="YjbJ_sf"/>
</dbReference>
<dbReference type="SUPFAM" id="SSF69047">
    <property type="entry name" value="Hypothetical protein YjbJ"/>
    <property type="match status" value="1"/>
</dbReference>
<feature type="compositionally biased region" description="Basic and acidic residues" evidence="2">
    <location>
        <begin position="1"/>
        <end position="12"/>
    </location>
</feature>
<feature type="region of interest" description="Disordered" evidence="2">
    <location>
        <begin position="1"/>
        <end position="42"/>
    </location>
</feature>
<keyword evidence="5" id="KW-1185">Reference proteome</keyword>
<dbReference type="OMA" id="KAHGDFQ"/>
<comment type="caution">
    <text evidence="4">The sequence shown here is derived from an EMBL/GenBank/DDBJ whole genome shotgun (WGS) entry which is preliminary data.</text>
</comment>
<dbReference type="Proteomes" id="UP000740926">
    <property type="component" value="Unassembled WGS sequence"/>
</dbReference>
<feature type="region of interest" description="Disordered" evidence="2">
    <location>
        <begin position="68"/>
        <end position="97"/>
    </location>
</feature>
<accession>A0A9P6Z258</accession>